<keyword evidence="3" id="KW-1185">Reference proteome</keyword>
<organism evidence="2 3">
    <name type="scientific">Brevibacterium samyangense</name>
    <dbReference type="NCBI Taxonomy" id="366888"/>
    <lineage>
        <taxon>Bacteria</taxon>
        <taxon>Bacillati</taxon>
        <taxon>Actinomycetota</taxon>
        <taxon>Actinomycetes</taxon>
        <taxon>Micrococcales</taxon>
        <taxon>Brevibacteriaceae</taxon>
        <taxon>Brevibacterium</taxon>
    </lineage>
</organism>
<dbReference type="EMBL" id="BAAANO010000004">
    <property type="protein sequence ID" value="GAA1999097.1"/>
    <property type="molecule type" value="Genomic_DNA"/>
</dbReference>
<comment type="caution">
    <text evidence="2">The sequence shown here is derived from an EMBL/GenBank/DDBJ whole genome shotgun (WGS) entry which is preliminary data.</text>
</comment>
<dbReference type="Proteomes" id="UP001500755">
    <property type="component" value="Unassembled WGS sequence"/>
</dbReference>
<protein>
    <submittedName>
        <fullName evidence="2">Metallophosphoesterase</fullName>
    </submittedName>
</protein>
<dbReference type="Gene3D" id="3.60.21.10">
    <property type="match status" value="1"/>
</dbReference>
<dbReference type="RefSeq" id="WP_344306358.1">
    <property type="nucleotide sequence ID" value="NZ_BAAANO010000004.1"/>
</dbReference>
<dbReference type="InterPro" id="IPR004843">
    <property type="entry name" value="Calcineurin-like_PHP"/>
</dbReference>
<dbReference type="PANTHER" id="PTHR31302:SF20">
    <property type="entry name" value="CONSERVED PROTEIN"/>
    <property type="match status" value="1"/>
</dbReference>
<name>A0ABP5EK70_9MICO</name>
<reference evidence="3" key="1">
    <citation type="journal article" date="2019" name="Int. J. Syst. Evol. Microbiol.">
        <title>The Global Catalogue of Microorganisms (GCM) 10K type strain sequencing project: providing services to taxonomists for standard genome sequencing and annotation.</title>
        <authorList>
            <consortium name="The Broad Institute Genomics Platform"/>
            <consortium name="The Broad Institute Genome Sequencing Center for Infectious Disease"/>
            <person name="Wu L."/>
            <person name="Ma J."/>
        </authorList>
    </citation>
    <scope>NUCLEOTIDE SEQUENCE [LARGE SCALE GENOMIC DNA]</scope>
    <source>
        <strain evidence="3">JCM 14546</strain>
    </source>
</reference>
<evidence type="ECO:0000313" key="3">
    <source>
        <dbReference type="Proteomes" id="UP001500755"/>
    </source>
</evidence>
<dbReference type="SUPFAM" id="SSF56300">
    <property type="entry name" value="Metallo-dependent phosphatases"/>
    <property type="match status" value="1"/>
</dbReference>
<evidence type="ECO:0000259" key="1">
    <source>
        <dbReference type="Pfam" id="PF00149"/>
    </source>
</evidence>
<sequence length="306" mass="33148">MTSLRSTVLRAAGLTAAAGVLGFTWAAAIEPHLFRVRRFTLPLLPEGATPMRVLHLSDLHLTAWQHHKMTWVNSLSALEPDLVVNTGDNMAGDVLGHVVETYGALLDVPGVFVLGSNDFHAPQFKNPARYLRAPSEVAAANEAREVALPTEDLVDAFESRAWTFLDNRNVPLEIKGNRISFSGLGDAHMNRDEIGPGHPEFDEMSDLALGVTHAPYVRTLDAFTEAGADLVLAGHTHGGQIRIPFWGAPVTNCDLPRDRSRGVFEHRGTTVGVSAGLGFSPFAPVRFACPPEVSVYDLVPGRPPRL</sequence>
<proteinExistence type="predicted"/>
<dbReference type="InterPro" id="IPR029052">
    <property type="entry name" value="Metallo-depent_PP-like"/>
</dbReference>
<dbReference type="PANTHER" id="PTHR31302">
    <property type="entry name" value="TRANSMEMBRANE PROTEIN WITH METALLOPHOSPHOESTERASE DOMAIN-RELATED"/>
    <property type="match status" value="1"/>
</dbReference>
<dbReference type="Pfam" id="PF00149">
    <property type="entry name" value="Metallophos"/>
    <property type="match status" value="1"/>
</dbReference>
<dbReference type="InterPro" id="IPR051158">
    <property type="entry name" value="Metallophosphoesterase_sf"/>
</dbReference>
<feature type="domain" description="Calcineurin-like phosphoesterase" evidence="1">
    <location>
        <begin position="51"/>
        <end position="238"/>
    </location>
</feature>
<accession>A0ABP5EK70</accession>
<gene>
    <name evidence="2" type="ORF">GCM10009755_03150</name>
</gene>
<evidence type="ECO:0000313" key="2">
    <source>
        <dbReference type="EMBL" id="GAA1999097.1"/>
    </source>
</evidence>